<evidence type="ECO:0000256" key="9">
    <source>
        <dbReference type="ARBA" id="ARBA00023303"/>
    </source>
</evidence>
<keyword evidence="7 12" id="KW-0406">Ion transport</keyword>
<gene>
    <name evidence="12 13" type="primary">crcB</name>
    <name evidence="12" type="synonym">fluC</name>
    <name evidence="13" type="ORF">AL504_00570</name>
</gene>
<organism evidence="13 14">
    <name type="scientific">Alcaligenes xylosoxydans xylosoxydans</name>
    <name type="common">Achromobacter xylosoxidans</name>
    <dbReference type="NCBI Taxonomy" id="85698"/>
    <lineage>
        <taxon>Bacteria</taxon>
        <taxon>Pseudomonadati</taxon>
        <taxon>Pseudomonadota</taxon>
        <taxon>Betaproteobacteria</taxon>
        <taxon>Burkholderiales</taxon>
        <taxon>Alcaligenaceae</taxon>
        <taxon>Achromobacter</taxon>
    </lineage>
</organism>
<dbReference type="RefSeq" id="WP_061070795.1">
    <property type="nucleotide sequence ID" value="NZ_CP014060.2"/>
</dbReference>
<comment type="function">
    <text evidence="12">Fluoride-specific ion channel. Important for reducing fluoride concentration in the cell, thus reducing its toxicity.</text>
</comment>
<keyword evidence="12" id="KW-0479">Metal-binding</keyword>
<keyword evidence="12" id="KW-0813">Transport</keyword>
<feature type="transmembrane region" description="Helical" evidence="12">
    <location>
        <begin position="31"/>
        <end position="54"/>
    </location>
</feature>
<keyword evidence="3" id="KW-0997">Cell inner membrane</keyword>
<keyword evidence="5 12" id="KW-1133">Transmembrane helix</keyword>
<evidence type="ECO:0000313" key="14">
    <source>
        <dbReference type="Proteomes" id="UP000060602"/>
    </source>
</evidence>
<evidence type="ECO:0000256" key="3">
    <source>
        <dbReference type="ARBA" id="ARBA00022519"/>
    </source>
</evidence>
<keyword evidence="8 12" id="KW-0472">Membrane</keyword>
<dbReference type="NCBIfam" id="TIGR00494">
    <property type="entry name" value="crcB"/>
    <property type="match status" value="1"/>
</dbReference>
<reference evidence="14" key="1">
    <citation type="submission" date="2015-12" db="EMBL/GenBank/DDBJ databases">
        <title>FDA dAtabase for Regulatory Grade micrObial Sequences (FDA-ARGOS): Supporting development and validation of Infectious Disease Dx tests.</title>
        <authorList>
            <person name="Case J."/>
            <person name="Tallon L."/>
            <person name="Sadzewicz L."/>
            <person name="Sengamalay N."/>
            <person name="Ott S."/>
            <person name="Godinez A."/>
            <person name="Nagaraj S."/>
            <person name="Nadendla S."/>
            <person name="Sichtig H."/>
        </authorList>
    </citation>
    <scope>NUCLEOTIDE SEQUENCE [LARGE SCALE GENOMIC DNA]</scope>
    <source>
        <strain evidence="14">FDAARGOS_147</strain>
    </source>
</reference>
<feature type="binding site" evidence="12">
    <location>
        <position position="74"/>
    </location>
    <ligand>
        <name>Na(+)</name>
        <dbReference type="ChEBI" id="CHEBI:29101"/>
        <note>structural</note>
    </ligand>
</feature>
<protein>
    <recommendedName>
        <fullName evidence="12">Fluoride-specific ion channel FluC</fullName>
    </recommendedName>
</protein>
<proteinExistence type="inferred from homology"/>
<evidence type="ECO:0000256" key="8">
    <source>
        <dbReference type="ARBA" id="ARBA00023136"/>
    </source>
</evidence>
<name>A0A0X8NUN8_ALCXX</name>
<evidence type="ECO:0000256" key="10">
    <source>
        <dbReference type="ARBA" id="ARBA00035120"/>
    </source>
</evidence>
<feature type="transmembrane region" description="Helical" evidence="12">
    <location>
        <begin position="66"/>
        <end position="88"/>
    </location>
</feature>
<dbReference type="Proteomes" id="UP000060602">
    <property type="component" value="Chromosome"/>
</dbReference>
<dbReference type="HAMAP" id="MF_00454">
    <property type="entry name" value="FluC"/>
    <property type="match status" value="1"/>
</dbReference>
<keyword evidence="6 12" id="KW-0915">Sodium</keyword>
<keyword evidence="2 12" id="KW-1003">Cell membrane</keyword>
<accession>A0A0X8NUN8</accession>
<comment type="subcellular location">
    <subcellularLocation>
        <location evidence="1 12">Cell membrane</location>
        <topology evidence="1 12">Multi-pass membrane protein</topology>
    </subcellularLocation>
</comment>
<dbReference type="PANTHER" id="PTHR28259">
    <property type="entry name" value="FLUORIDE EXPORT PROTEIN 1-RELATED"/>
    <property type="match status" value="1"/>
</dbReference>
<comment type="activity regulation">
    <text evidence="12">Na(+) is not transported, but it plays an essential structural role and its presence is essential for fluoride channel function.</text>
</comment>
<keyword evidence="4 12" id="KW-0812">Transmembrane</keyword>
<dbReference type="GO" id="GO:0005886">
    <property type="term" value="C:plasma membrane"/>
    <property type="evidence" value="ECO:0007669"/>
    <property type="project" value="UniProtKB-SubCell"/>
</dbReference>
<sequence length="123" mass="12721">MNLLLVFVGGGLGSAARYGMSVAALRLGWIAFPYATLATNVIGCFVMGLITELLALKFSVSQPTRLFLTTGIVGGFTTFSTFALETALHVEQGRMGTAALYAGLSLGLGLAALFGAMALVRAL</sequence>
<evidence type="ECO:0000256" key="7">
    <source>
        <dbReference type="ARBA" id="ARBA00023065"/>
    </source>
</evidence>
<evidence type="ECO:0000256" key="1">
    <source>
        <dbReference type="ARBA" id="ARBA00004651"/>
    </source>
</evidence>
<dbReference type="GO" id="GO:0062054">
    <property type="term" value="F:fluoride channel activity"/>
    <property type="evidence" value="ECO:0007669"/>
    <property type="project" value="UniProtKB-UniRule"/>
</dbReference>
<dbReference type="GO" id="GO:0046872">
    <property type="term" value="F:metal ion binding"/>
    <property type="evidence" value="ECO:0007669"/>
    <property type="project" value="UniProtKB-KW"/>
</dbReference>
<comment type="similarity">
    <text evidence="10 12">Belongs to the fluoride channel Fluc/FEX (TC 1.A.43) family.</text>
</comment>
<keyword evidence="9 12" id="KW-0407">Ion channel</keyword>
<evidence type="ECO:0000256" key="2">
    <source>
        <dbReference type="ARBA" id="ARBA00022475"/>
    </source>
</evidence>
<dbReference type="InterPro" id="IPR003691">
    <property type="entry name" value="FluC"/>
</dbReference>
<evidence type="ECO:0000256" key="4">
    <source>
        <dbReference type="ARBA" id="ARBA00022692"/>
    </source>
</evidence>
<dbReference type="PANTHER" id="PTHR28259:SF1">
    <property type="entry name" value="FLUORIDE EXPORT PROTEIN 1-RELATED"/>
    <property type="match status" value="1"/>
</dbReference>
<evidence type="ECO:0000313" key="13">
    <source>
        <dbReference type="EMBL" id="AMG34689.1"/>
    </source>
</evidence>
<dbReference type="EMBL" id="CP014060">
    <property type="protein sequence ID" value="AMG34689.1"/>
    <property type="molecule type" value="Genomic_DNA"/>
</dbReference>
<dbReference type="GO" id="GO:0140114">
    <property type="term" value="P:cellular detoxification of fluoride"/>
    <property type="evidence" value="ECO:0007669"/>
    <property type="project" value="UniProtKB-UniRule"/>
</dbReference>
<evidence type="ECO:0000256" key="12">
    <source>
        <dbReference type="HAMAP-Rule" id="MF_00454"/>
    </source>
</evidence>
<evidence type="ECO:0000256" key="5">
    <source>
        <dbReference type="ARBA" id="ARBA00022989"/>
    </source>
</evidence>
<evidence type="ECO:0000256" key="11">
    <source>
        <dbReference type="ARBA" id="ARBA00035585"/>
    </source>
</evidence>
<dbReference type="Pfam" id="PF02537">
    <property type="entry name" value="CRCB"/>
    <property type="match status" value="1"/>
</dbReference>
<evidence type="ECO:0000256" key="6">
    <source>
        <dbReference type="ARBA" id="ARBA00023053"/>
    </source>
</evidence>
<feature type="transmembrane region" description="Helical" evidence="12">
    <location>
        <begin position="100"/>
        <end position="120"/>
    </location>
</feature>
<dbReference type="AlphaFoldDB" id="A0A0X8NUN8"/>
<feature type="binding site" evidence="12">
    <location>
        <position position="77"/>
    </location>
    <ligand>
        <name>Na(+)</name>
        <dbReference type="ChEBI" id="CHEBI:29101"/>
        <note>structural</note>
    </ligand>
</feature>
<comment type="catalytic activity">
    <reaction evidence="11">
        <text>fluoride(in) = fluoride(out)</text>
        <dbReference type="Rhea" id="RHEA:76159"/>
        <dbReference type="ChEBI" id="CHEBI:17051"/>
    </reaction>
    <physiologicalReaction direction="left-to-right" evidence="11">
        <dbReference type="Rhea" id="RHEA:76160"/>
    </physiologicalReaction>
</comment>